<evidence type="ECO:0000256" key="3">
    <source>
        <dbReference type="SAM" id="MobiDB-lite"/>
    </source>
</evidence>
<organism evidence="5 6">
    <name type="scientific">Acer saccharum</name>
    <name type="common">Sugar maple</name>
    <dbReference type="NCBI Taxonomy" id="4024"/>
    <lineage>
        <taxon>Eukaryota</taxon>
        <taxon>Viridiplantae</taxon>
        <taxon>Streptophyta</taxon>
        <taxon>Embryophyta</taxon>
        <taxon>Tracheophyta</taxon>
        <taxon>Spermatophyta</taxon>
        <taxon>Magnoliopsida</taxon>
        <taxon>eudicotyledons</taxon>
        <taxon>Gunneridae</taxon>
        <taxon>Pentapetalae</taxon>
        <taxon>rosids</taxon>
        <taxon>malvids</taxon>
        <taxon>Sapindales</taxon>
        <taxon>Sapindaceae</taxon>
        <taxon>Hippocastanoideae</taxon>
        <taxon>Acereae</taxon>
        <taxon>Acer</taxon>
    </lineage>
</organism>
<evidence type="ECO:0000313" key="6">
    <source>
        <dbReference type="Proteomes" id="UP001168877"/>
    </source>
</evidence>
<keyword evidence="6" id="KW-1185">Reference proteome</keyword>
<dbReference type="AlphaFoldDB" id="A0AA39RZY7"/>
<feature type="compositionally biased region" description="Basic and acidic residues" evidence="3">
    <location>
        <begin position="445"/>
        <end position="455"/>
    </location>
</feature>
<gene>
    <name evidence="5" type="ORF">LWI29_027934</name>
</gene>
<dbReference type="CDD" id="cd23509">
    <property type="entry name" value="Gnk2-like"/>
    <property type="match status" value="2"/>
</dbReference>
<protein>
    <recommendedName>
        <fullName evidence="4">Gnk2-homologous domain-containing protein</fullName>
    </recommendedName>
</protein>
<reference evidence="5" key="2">
    <citation type="submission" date="2023-06" db="EMBL/GenBank/DDBJ databases">
        <authorList>
            <person name="Swenson N.G."/>
            <person name="Wegrzyn J.L."/>
            <person name="Mcevoy S.L."/>
        </authorList>
    </citation>
    <scope>NUCLEOTIDE SEQUENCE</scope>
    <source>
        <strain evidence="5">NS2018</strain>
        <tissue evidence="5">Leaf</tissue>
    </source>
</reference>
<dbReference type="EMBL" id="JAUESC010000384">
    <property type="protein sequence ID" value="KAK0582635.1"/>
    <property type="molecule type" value="Genomic_DNA"/>
</dbReference>
<dbReference type="Gene3D" id="3.30.430.20">
    <property type="entry name" value="Gnk2 domain, C-X8-C-X2-C motif"/>
    <property type="match status" value="2"/>
</dbReference>
<feature type="domain" description="Gnk2-homologous" evidence="4">
    <location>
        <begin position="154"/>
        <end position="264"/>
    </location>
</feature>
<dbReference type="Pfam" id="PF01657">
    <property type="entry name" value="Stress-antifung"/>
    <property type="match status" value="2"/>
</dbReference>
<evidence type="ECO:0000259" key="4">
    <source>
        <dbReference type="PROSITE" id="PS51473"/>
    </source>
</evidence>
<accession>A0AA39RZY7</accession>
<name>A0AA39RZY7_ACESA</name>
<feature type="region of interest" description="Disordered" evidence="3">
    <location>
        <begin position="276"/>
        <end position="471"/>
    </location>
</feature>
<dbReference type="Proteomes" id="UP001168877">
    <property type="component" value="Unassembled WGS sequence"/>
</dbReference>
<dbReference type="InterPro" id="IPR002902">
    <property type="entry name" value="GNK2"/>
</dbReference>
<feature type="domain" description="Gnk2-homologous" evidence="4">
    <location>
        <begin position="42"/>
        <end position="148"/>
    </location>
</feature>
<keyword evidence="1" id="KW-0732">Signal</keyword>
<feature type="compositionally biased region" description="Pro residues" evidence="3">
    <location>
        <begin position="289"/>
        <end position="303"/>
    </location>
</feature>
<sequence>MPMIVLPMRKRLVIISIVFCSSLFVALLLSFSSFSSSSSNNTTTATATSHPDEFICSLNHIFKPNLYKKKTSTANKNTNTLYYYKTTHEGEYPNKVYGLFLCVFGISLRSCRNCLRDAIVIIRQHCHGAKEAILWYDQCLVRYSYRPFFSTLETVPNRCTAASNADLYVANFTDILYQTLLEMIQPATFDAFNKHAIKASKISGSNIVLALHTFAQCIPNLSTEDCLVCLNIAVSIIPSCDFQGKKYGSILSPSCYISYELYRFYRLIRGGAPSPHDHDEDRWFIQVGAPPPPPPPPSPPTPTAPSAHDDDEDRWLIRGGAPPPTPTSPSAHDDVEDCPLIPAGAPTPNSPSAHDNDVDGRFIRGGAPPAPNSPSVHDDDVDGRFIRDRAPPAPTSPSAHDDNVGGRLSRLTPAKAPPTPTSPSAHEDDGQLIRVGAPPTPTSLSDHDYDKDRRLIQGGAPPSTPISPSAHDDDEVHRLIQVGATPTPISPAHHQLFRTEAGVPNSSTRDKGIGGNNQELQVIGGNCQKFSLASVREATQNFSIENKLGQGGFGPVFKWIRAAVSVLPSTGGRGCCAVDWWSSLLRRRLVVVLVVRDFVLERLGISMCLREVGILFVFDRGWDLGH</sequence>
<feature type="compositionally biased region" description="Basic and acidic residues" evidence="3">
    <location>
        <begin position="376"/>
        <end position="390"/>
    </location>
</feature>
<dbReference type="PANTHER" id="PTHR32099:SF36">
    <property type="entry name" value="CYSTEINE-RICH REPEAT SECRETORY PROTEIN 38-LIKE"/>
    <property type="match status" value="1"/>
</dbReference>
<evidence type="ECO:0000256" key="1">
    <source>
        <dbReference type="ARBA" id="ARBA00022729"/>
    </source>
</evidence>
<dbReference type="Gene3D" id="3.30.200.20">
    <property type="entry name" value="Phosphorylase Kinase, domain 1"/>
    <property type="match status" value="1"/>
</dbReference>
<dbReference type="InterPro" id="IPR038408">
    <property type="entry name" value="GNK2_sf"/>
</dbReference>
<evidence type="ECO:0000313" key="5">
    <source>
        <dbReference type="EMBL" id="KAK0582635.1"/>
    </source>
</evidence>
<proteinExistence type="predicted"/>
<evidence type="ECO:0000256" key="2">
    <source>
        <dbReference type="ARBA" id="ARBA00022737"/>
    </source>
</evidence>
<dbReference type="PROSITE" id="PS51473">
    <property type="entry name" value="GNK2"/>
    <property type="match status" value="2"/>
</dbReference>
<comment type="caution">
    <text evidence="5">The sequence shown here is derived from an EMBL/GenBank/DDBJ whole genome shotgun (WGS) entry which is preliminary data.</text>
</comment>
<reference evidence="5" key="1">
    <citation type="journal article" date="2022" name="Plant J.">
        <title>Strategies of tolerance reflected in two North American maple genomes.</title>
        <authorList>
            <person name="McEvoy S.L."/>
            <person name="Sezen U.U."/>
            <person name="Trouern-Trend A."/>
            <person name="McMahon S.M."/>
            <person name="Schaberg P.G."/>
            <person name="Yang J."/>
            <person name="Wegrzyn J.L."/>
            <person name="Swenson N.G."/>
        </authorList>
    </citation>
    <scope>NUCLEOTIDE SEQUENCE</scope>
    <source>
        <strain evidence="5">NS2018</strain>
    </source>
</reference>
<keyword evidence="2" id="KW-0677">Repeat</keyword>
<dbReference type="PANTHER" id="PTHR32099">
    <property type="entry name" value="CYSTEINE-RICH REPEAT SECRETORY PROTEIN"/>
    <property type="match status" value="1"/>
</dbReference>